<keyword evidence="7" id="KW-1185">Reference proteome</keyword>
<evidence type="ECO:0000313" key="7">
    <source>
        <dbReference type="Proteomes" id="UP000177791"/>
    </source>
</evidence>
<dbReference type="EMBL" id="MDZC01000060">
    <property type="protein sequence ID" value="OGX85325.1"/>
    <property type="molecule type" value="Genomic_DNA"/>
</dbReference>
<dbReference type="PANTHER" id="PTHR34139:SF1">
    <property type="entry name" value="RNASE MJ1380-RELATED"/>
    <property type="match status" value="1"/>
</dbReference>
<dbReference type="GO" id="GO:0004540">
    <property type="term" value="F:RNA nuclease activity"/>
    <property type="evidence" value="ECO:0007669"/>
    <property type="project" value="InterPro"/>
</dbReference>
<keyword evidence="1" id="KW-0597">Phosphoprotein</keyword>
<evidence type="ECO:0000256" key="3">
    <source>
        <dbReference type="ARBA" id="ARBA00022722"/>
    </source>
</evidence>
<dbReference type="PANTHER" id="PTHR34139">
    <property type="entry name" value="UPF0331 PROTEIN MJ0127"/>
    <property type="match status" value="1"/>
</dbReference>
<organism evidence="6 7">
    <name type="scientific">Hymenobacter glacialis</name>
    <dbReference type="NCBI Taxonomy" id="1908236"/>
    <lineage>
        <taxon>Bacteria</taxon>
        <taxon>Pseudomonadati</taxon>
        <taxon>Bacteroidota</taxon>
        <taxon>Cytophagia</taxon>
        <taxon>Cytophagales</taxon>
        <taxon>Hymenobacteraceae</taxon>
        <taxon>Hymenobacter</taxon>
    </lineage>
</organism>
<gene>
    <name evidence="6" type="ORF">BEN48_14635</name>
</gene>
<dbReference type="RefSeq" id="WP_070734316.1">
    <property type="nucleotide sequence ID" value="NZ_MDZC01000060.1"/>
</dbReference>
<dbReference type="InterPro" id="IPR008201">
    <property type="entry name" value="HepT-like"/>
</dbReference>
<name>A0A1G1T380_9BACT</name>
<dbReference type="InterPro" id="IPR051813">
    <property type="entry name" value="HepT_RNase_toxin"/>
</dbReference>
<sequence length="123" mass="14325">MSSPLPLERLMHIRDEVQFLQRCRAKLPDLVALIADEVMSRAIIKSIEIIGEATKNVPVSWKEAYPQVKWRNIARMRDKLTHHYFDTDFEFVWLVLHGEIDLLGETVGRMIRELPESGELLGR</sequence>
<dbReference type="GO" id="GO:0000166">
    <property type="term" value="F:nucleotide binding"/>
    <property type="evidence" value="ECO:0007669"/>
    <property type="project" value="UniProtKB-KW"/>
</dbReference>
<proteinExistence type="predicted"/>
<comment type="caution">
    <text evidence="6">The sequence shown here is derived from an EMBL/GenBank/DDBJ whole genome shotgun (WGS) entry which is preliminary data.</text>
</comment>
<dbReference type="OrthoDB" id="955324at2"/>
<evidence type="ECO:0000256" key="1">
    <source>
        <dbReference type="ARBA" id="ARBA00022553"/>
    </source>
</evidence>
<keyword evidence="3" id="KW-0540">Nuclease</keyword>
<dbReference type="AlphaFoldDB" id="A0A1G1T380"/>
<evidence type="ECO:0000256" key="4">
    <source>
        <dbReference type="ARBA" id="ARBA00022741"/>
    </source>
</evidence>
<evidence type="ECO:0000313" key="6">
    <source>
        <dbReference type="EMBL" id="OGX85325.1"/>
    </source>
</evidence>
<keyword evidence="2" id="KW-1277">Toxin-antitoxin system</keyword>
<accession>A0A1G1T380</accession>
<dbReference type="GO" id="GO:0016787">
    <property type="term" value="F:hydrolase activity"/>
    <property type="evidence" value="ECO:0007669"/>
    <property type="project" value="UniProtKB-KW"/>
</dbReference>
<reference evidence="6 7" key="1">
    <citation type="submission" date="2016-08" db="EMBL/GenBank/DDBJ databases">
        <title>Hymenobacter coccineus sp. nov., Hymenobacter lapidarius sp. nov. and Hymenobacter glacialis sp. nov., isolated from Antarctic soil.</title>
        <authorList>
            <person name="Sedlacek I."/>
            <person name="Kralova S."/>
            <person name="Kyrova K."/>
            <person name="Maslanova I."/>
            <person name="Stankova E."/>
            <person name="Vrbovska V."/>
            <person name="Nemec M."/>
            <person name="Bartak M."/>
            <person name="Svec P."/>
            <person name="Busse H.-J."/>
            <person name="Pantucek R."/>
        </authorList>
    </citation>
    <scope>NUCLEOTIDE SEQUENCE [LARGE SCALE GENOMIC DNA]</scope>
    <source>
        <strain evidence="6 7">CCM 8648</strain>
    </source>
</reference>
<evidence type="ECO:0008006" key="8">
    <source>
        <dbReference type="Google" id="ProtNLM"/>
    </source>
</evidence>
<dbReference type="Proteomes" id="UP000177791">
    <property type="component" value="Unassembled WGS sequence"/>
</dbReference>
<dbReference type="Pfam" id="PF01934">
    <property type="entry name" value="HepT-like"/>
    <property type="match status" value="1"/>
</dbReference>
<dbReference type="GO" id="GO:0110001">
    <property type="term" value="C:toxin-antitoxin complex"/>
    <property type="evidence" value="ECO:0007669"/>
    <property type="project" value="InterPro"/>
</dbReference>
<evidence type="ECO:0000256" key="5">
    <source>
        <dbReference type="ARBA" id="ARBA00022801"/>
    </source>
</evidence>
<keyword evidence="4" id="KW-0547">Nucleotide-binding</keyword>
<dbReference type="STRING" id="1908236.BEN48_14635"/>
<evidence type="ECO:0000256" key="2">
    <source>
        <dbReference type="ARBA" id="ARBA00022649"/>
    </source>
</evidence>
<protein>
    <recommendedName>
        <fullName evidence="8">DUF86 domain-containing protein</fullName>
    </recommendedName>
</protein>
<keyword evidence="5" id="KW-0378">Hydrolase</keyword>